<proteinExistence type="predicted"/>
<gene>
    <name evidence="7" type="ORF">TrRE_jg4713</name>
</gene>
<feature type="region of interest" description="Disordered" evidence="6">
    <location>
        <begin position="180"/>
        <end position="199"/>
    </location>
</feature>
<keyword evidence="3" id="KW-0963">Cytoplasm</keyword>
<feature type="compositionally biased region" description="Low complexity" evidence="6">
    <location>
        <begin position="148"/>
        <end position="163"/>
    </location>
</feature>
<dbReference type="Proteomes" id="UP001165082">
    <property type="component" value="Unassembled WGS sequence"/>
</dbReference>
<evidence type="ECO:0000256" key="5">
    <source>
        <dbReference type="ARBA" id="ARBA00026215"/>
    </source>
</evidence>
<dbReference type="AlphaFoldDB" id="A0A9W7AKL2"/>
<evidence type="ECO:0000256" key="2">
    <source>
        <dbReference type="ARBA" id="ARBA00004496"/>
    </source>
</evidence>
<organism evidence="7 8">
    <name type="scientific">Triparma retinervis</name>
    <dbReference type="NCBI Taxonomy" id="2557542"/>
    <lineage>
        <taxon>Eukaryota</taxon>
        <taxon>Sar</taxon>
        <taxon>Stramenopiles</taxon>
        <taxon>Ochrophyta</taxon>
        <taxon>Bolidophyceae</taxon>
        <taxon>Parmales</taxon>
        <taxon>Triparmaceae</taxon>
        <taxon>Triparma</taxon>
    </lineage>
</organism>
<feature type="compositionally biased region" description="Pro residues" evidence="6">
    <location>
        <begin position="85"/>
        <end position="109"/>
    </location>
</feature>
<evidence type="ECO:0000256" key="1">
    <source>
        <dbReference type="ARBA" id="ARBA00004437"/>
    </source>
</evidence>
<evidence type="ECO:0000313" key="7">
    <source>
        <dbReference type="EMBL" id="GMH72271.1"/>
    </source>
</evidence>
<evidence type="ECO:0000256" key="3">
    <source>
        <dbReference type="ARBA" id="ARBA00022490"/>
    </source>
</evidence>
<evidence type="ECO:0000256" key="4">
    <source>
        <dbReference type="ARBA" id="ARBA00024819"/>
    </source>
</evidence>
<comment type="function">
    <text evidence="4">May be involved in photoreceptor outer segment disk morphogenesis.</text>
</comment>
<dbReference type="InterPro" id="IPR029239">
    <property type="entry name" value="CFAP418"/>
</dbReference>
<evidence type="ECO:0000313" key="8">
    <source>
        <dbReference type="Proteomes" id="UP001165082"/>
    </source>
</evidence>
<feature type="compositionally biased region" description="Acidic residues" evidence="6">
    <location>
        <begin position="62"/>
        <end position="74"/>
    </location>
</feature>
<dbReference type="EMBL" id="BRXZ01002887">
    <property type="protein sequence ID" value="GMH72271.1"/>
    <property type="molecule type" value="Genomic_DNA"/>
</dbReference>
<evidence type="ECO:0000256" key="6">
    <source>
        <dbReference type="SAM" id="MobiDB-lite"/>
    </source>
</evidence>
<keyword evidence="8" id="KW-1185">Reference proteome</keyword>
<comment type="caution">
    <text evidence="7">The sequence shown here is derived from an EMBL/GenBank/DDBJ whole genome shotgun (WGS) entry which is preliminary data.</text>
</comment>
<comment type="subcellular location">
    <subcellularLocation>
        <location evidence="2">Cytoplasm</location>
    </subcellularLocation>
    <subcellularLocation>
        <location evidence="1">Photoreceptor inner segment</location>
    </subcellularLocation>
</comment>
<feature type="compositionally biased region" description="Low complexity" evidence="6">
    <location>
        <begin position="28"/>
        <end position="57"/>
    </location>
</feature>
<dbReference type="OrthoDB" id="259905at2759"/>
<dbReference type="Pfam" id="PF14996">
    <property type="entry name" value="RMP"/>
    <property type="match status" value="1"/>
</dbReference>
<accession>A0A9W7AKL2</accession>
<sequence>PKLKPRPPQGGGRGFGGRRNFRNAQPDSASTTTSTITSTRVASAPPASTPTQAPAPTGGEASWDDWDDDEDDGNEPTFSLSQAPTPGPAPSYIPAPSPSPAPAPAPAPTATPVSASDPSPAPSTRTDDLDDLLAELDTEGSTLSKVVAAPATNPTTSASPALYSSAPPLSTAAPIAPTAAAPAAPAPAPSFSSLSSTSTSASNQVASNPLSLVPKQKCKVVCIGGPKYPPGLCTGTFGGKTCMRMRCTTCSFIVCAFDGKRWSADADYIFFRNNTPSAEKLAARMEDDGGMRAYCCQCNWVSVEDITKLSAAKNQGQKELRWVCAGHNK</sequence>
<dbReference type="GO" id="GO:0005829">
    <property type="term" value="C:cytosol"/>
    <property type="evidence" value="ECO:0007669"/>
    <property type="project" value="TreeGrafter"/>
</dbReference>
<protein>
    <recommendedName>
        <fullName evidence="5">Cilia- and flagella-associated protein 418</fullName>
    </recommendedName>
</protein>
<name>A0A9W7AKL2_9STRA</name>
<dbReference type="PANTHER" id="PTHR33958">
    <property type="entry name" value="PROTEIN C8ORF37"/>
    <property type="match status" value="1"/>
</dbReference>
<reference evidence="7" key="1">
    <citation type="submission" date="2022-07" db="EMBL/GenBank/DDBJ databases">
        <title>Genome analysis of Parmales, a sister group of diatoms, reveals the evolutionary specialization of diatoms from phago-mixotrophs to photoautotrophs.</title>
        <authorList>
            <person name="Ban H."/>
            <person name="Sato S."/>
            <person name="Yoshikawa S."/>
            <person name="Kazumasa Y."/>
            <person name="Nakamura Y."/>
            <person name="Ichinomiya M."/>
            <person name="Saitoh K."/>
            <person name="Sato N."/>
            <person name="Blanc-Mathieu R."/>
            <person name="Endo H."/>
            <person name="Kuwata A."/>
            <person name="Ogata H."/>
        </authorList>
    </citation>
    <scope>NUCLEOTIDE SEQUENCE</scope>
</reference>
<feature type="region of interest" description="Disordered" evidence="6">
    <location>
        <begin position="1"/>
        <end position="127"/>
    </location>
</feature>
<feature type="compositionally biased region" description="Low complexity" evidence="6">
    <location>
        <begin position="110"/>
        <end position="124"/>
    </location>
</feature>
<feature type="region of interest" description="Disordered" evidence="6">
    <location>
        <begin position="144"/>
        <end position="163"/>
    </location>
</feature>
<dbReference type="PANTHER" id="PTHR33958:SF1">
    <property type="entry name" value="CILIA- AND FLAGELLA-ASSOCIATED PROTEIN 418"/>
    <property type="match status" value="1"/>
</dbReference>
<feature type="non-terminal residue" evidence="7">
    <location>
        <position position="1"/>
    </location>
</feature>